<dbReference type="EMBL" id="JAHYIQ010000011">
    <property type="protein sequence ID" value="KAK1127978.1"/>
    <property type="molecule type" value="Genomic_DNA"/>
</dbReference>
<feature type="compositionally biased region" description="Basic and acidic residues" evidence="1">
    <location>
        <begin position="19"/>
        <end position="37"/>
    </location>
</feature>
<evidence type="ECO:0000313" key="2">
    <source>
        <dbReference type="EMBL" id="KAK1127978.1"/>
    </source>
</evidence>
<organism evidence="2 3">
    <name type="scientific">Melipona bicolor</name>
    <dbReference type="NCBI Taxonomy" id="60889"/>
    <lineage>
        <taxon>Eukaryota</taxon>
        <taxon>Metazoa</taxon>
        <taxon>Ecdysozoa</taxon>
        <taxon>Arthropoda</taxon>
        <taxon>Hexapoda</taxon>
        <taxon>Insecta</taxon>
        <taxon>Pterygota</taxon>
        <taxon>Neoptera</taxon>
        <taxon>Endopterygota</taxon>
        <taxon>Hymenoptera</taxon>
        <taxon>Apocrita</taxon>
        <taxon>Aculeata</taxon>
        <taxon>Apoidea</taxon>
        <taxon>Anthophila</taxon>
        <taxon>Apidae</taxon>
        <taxon>Melipona</taxon>
    </lineage>
</organism>
<protein>
    <submittedName>
        <fullName evidence="2">Uncharacterized protein</fullName>
    </submittedName>
</protein>
<evidence type="ECO:0000256" key="1">
    <source>
        <dbReference type="SAM" id="MobiDB-lite"/>
    </source>
</evidence>
<keyword evidence="3" id="KW-1185">Reference proteome</keyword>
<dbReference type="Proteomes" id="UP001177670">
    <property type="component" value="Unassembled WGS sequence"/>
</dbReference>
<gene>
    <name evidence="2" type="ORF">K0M31_003471</name>
</gene>
<evidence type="ECO:0000313" key="3">
    <source>
        <dbReference type="Proteomes" id="UP001177670"/>
    </source>
</evidence>
<feature type="region of interest" description="Disordered" evidence="1">
    <location>
        <begin position="1"/>
        <end position="59"/>
    </location>
</feature>
<feature type="compositionally biased region" description="Basic and acidic residues" evidence="1">
    <location>
        <begin position="1"/>
        <end position="11"/>
    </location>
</feature>
<accession>A0AA40FZ26</accession>
<dbReference type="AlphaFoldDB" id="A0AA40FZ26"/>
<proteinExistence type="predicted"/>
<reference evidence="2" key="1">
    <citation type="submission" date="2021-10" db="EMBL/GenBank/DDBJ databases">
        <title>Melipona bicolor Genome sequencing and assembly.</title>
        <authorList>
            <person name="Araujo N.S."/>
            <person name="Arias M.C."/>
        </authorList>
    </citation>
    <scope>NUCLEOTIDE SEQUENCE</scope>
    <source>
        <strain evidence="2">USP_2M_L1-L4_2017</strain>
        <tissue evidence="2">Whole body</tissue>
    </source>
</reference>
<name>A0AA40FZ26_9HYME</name>
<feature type="non-terminal residue" evidence="2">
    <location>
        <position position="1"/>
    </location>
</feature>
<sequence>GDRKKSNHEGWDVGWLQRVTEEQRREKEEDEKERSGEGGRAGRRNENNRYCRNRKARPIGPCSIRGVANQNAYYVAGRPAN</sequence>
<comment type="caution">
    <text evidence="2">The sequence shown here is derived from an EMBL/GenBank/DDBJ whole genome shotgun (WGS) entry which is preliminary data.</text>
</comment>